<accession>A0A1R3IGL9</accession>
<proteinExistence type="predicted"/>
<dbReference type="Gramene" id="OMO81705">
    <property type="protein sequence ID" value="OMO81705"/>
    <property type="gene ID" value="CCACVL1_12279"/>
</dbReference>
<reference evidence="1 2" key="1">
    <citation type="submission" date="2013-09" db="EMBL/GenBank/DDBJ databases">
        <title>Corchorus capsularis genome sequencing.</title>
        <authorList>
            <person name="Alam M."/>
            <person name="Haque M.S."/>
            <person name="Islam M.S."/>
            <person name="Emdad E.M."/>
            <person name="Islam M.M."/>
            <person name="Ahmed B."/>
            <person name="Halim A."/>
            <person name="Hossen Q.M.M."/>
            <person name="Hossain M.Z."/>
            <person name="Ahmed R."/>
            <person name="Khan M.M."/>
            <person name="Islam R."/>
            <person name="Rashid M.M."/>
            <person name="Khan S.A."/>
            <person name="Rahman M.S."/>
            <person name="Alam M."/>
        </authorList>
    </citation>
    <scope>NUCLEOTIDE SEQUENCE [LARGE SCALE GENOMIC DNA]</scope>
    <source>
        <strain evidence="2">cv. CVL-1</strain>
        <tissue evidence="1">Whole seedling</tissue>
    </source>
</reference>
<name>A0A1R3IGL9_COCAP</name>
<gene>
    <name evidence="1" type="ORF">CCACVL1_12279</name>
</gene>
<dbReference type="AlphaFoldDB" id="A0A1R3IGL9"/>
<keyword evidence="2" id="KW-1185">Reference proteome</keyword>
<sequence length="476" mass="54008">MGILPATILGVVLNALFLICMFWNLSSVKKDEEVSVAEYVNGDSVHFSLSSYGAFERFPNLAHNSARLLHPGEPRPARWHKSIHAPLKLHVKTDCRGIVDALQIKDLSSENDLVRYLFHWWLAPYDLHRIANKIKNSCLKPSRRKRLSTLTTDVSEKEIVTVVTPHENYWDEHLEIQLPNLYGFEKKKTESDISETEIVTASYSIRDPAGVLVITARNYSYSIDAPLKLHVKTDCRGIVDALQIKILSSENDLVRWLAPYDLHLIANKIKNSCLKPSRTKSSILLLRESELKLGLVTLQLEFLGVWNGMKWSHEYLKSIHAPLKLHVKTDCRGIVDALQIKDLNSENDLVSGGVGDFSSKLLLRESELKLGLVTLQLEFLGVWNGMKWSHEYLKSIHAPLKLHVMTYCRGFINALQIKDLSSENDLVRWLAPYDLHLIANKIKNSCLKPSRTKRLSTLTTDVSGKEIVTAGYSTRE</sequence>
<dbReference type="Proteomes" id="UP000188268">
    <property type="component" value="Unassembled WGS sequence"/>
</dbReference>
<comment type="caution">
    <text evidence="1">The sequence shown here is derived from an EMBL/GenBank/DDBJ whole genome shotgun (WGS) entry which is preliminary data.</text>
</comment>
<evidence type="ECO:0000313" key="1">
    <source>
        <dbReference type="EMBL" id="OMO81705.1"/>
    </source>
</evidence>
<protein>
    <submittedName>
        <fullName evidence="1">Putative transporter arsB isoform 1 protein</fullName>
    </submittedName>
</protein>
<dbReference type="EMBL" id="AWWV01010099">
    <property type="protein sequence ID" value="OMO81705.1"/>
    <property type="molecule type" value="Genomic_DNA"/>
</dbReference>
<organism evidence="1 2">
    <name type="scientific">Corchorus capsularis</name>
    <name type="common">Jute</name>
    <dbReference type="NCBI Taxonomy" id="210143"/>
    <lineage>
        <taxon>Eukaryota</taxon>
        <taxon>Viridiplantae</taxon>
        <taxon>Streptophyta</taxon>
        <taxon>Embryophyta</taxon>
        <taxon>Tracheophyta</taxon>
        <taxon>Spermatophyta</taxon>
        <taxon>Magnoliopsida</taxon>
        <taxon>eudicotyledons</taxon>
        <taxon>Gunneridae</taxon>
        <taxon>Pentapetalae</taxon>
        <taxon>rosids</taxon>
        <taxon>malvids</taxon>
        <taxon>Malvales</taxon>
        <taxon>Malvaceae</taxon>
        <taxon>Grewioideae</taxon>
        <taxon>Apeibeae</taxon>
        <taxon>Corchorus</taxon>
    </lineage>
</organism>
<evidence type="ECO:0000313" key="2">
    <source>
        <dbReference type="Proteomes" id="UP000188268"/>
    </source>
</evidence>